<evidence type="ECO:0000313" key="1">
    <source>
        <dbReference type="EMBL" id="STY94403.1"/>
    </source>
</evidence>
<organism evidence="1 2">
    <name type="scientific">Faucicola atlantae</name>
    <dbReference type="NCBI Taxonomy" id="34059"/>
    <lineage>
        <taxon>Bacteria</taxon>
        <taxon>Pseudomonadati</taxon>
        <taxon>Pseudomonadota</taxon>
        <taxon>Gammaproteobacteria</taxon>
        <taxon>Moraxellales</taxon>
        <taxon>Moraxellaceae</taxon>
        <taxon>Faucicola</taxon>
    </lineage>
</organism>
<dbReference type="EMBL" id="UGQA01000001">
    <property type="protein sequence ID" value="STY94403.1"/>
    <property type="molecule type" value="Genomic_DNA"/>
</dbReference>
<protein>
    <submittedName>
        <fullName evidence="1">Uncharacterized protein</fullName>
    </submittedName>
</protein>
<dbReference type="Proteomes" id="UP000255193">
    <property type="component" value="Unassembled WGS sequence"/>
</dbReference>
<gene>
    <name evidence="1" type="ORF">NCTC11091_00165</name>
</gene>
<name>A0A378Q0N1_9GAMM</name>
<evidence type="ECO:0000313" key="2">
    <source>
        <dbReference type="Proteomes" id="UP000255193"/>
    </source>
</evidence>
<dbReference type="AlphaFoldDB" id="A0A378Q0N1"/>
<accession>A0A378Q0N1</accession>
<proteinExistence type="predicted"/>
<sequence length="74" mass="7783">MPVRAHANHFPNSVKVLCVVLSHLSKNCYIIATNLRIIVAAHAGGFFASDLIIVITLGSVTAHRLGESNGASTS</sequence>
<reference evidence="1 2" key="1">
    <citation type="submission" date="2018-06" db="EMBL/GenBank/DDBJ databases">
        <authorList>
            <consortium name="Pathogen Informatics"/>
            <person name="Doyle S."/>
        </authorList>
    </citation>
    <scope>NUCLEOTIDE SEQUENCE [LARGE SCALE GENOMIC DNA]</scope>
    <source>
        <strain evidence="1 2">NCTC11091</strain>
    </source>
</reference>